<feature type="domain" description="tRNA/rRNA methyltransferase SpoU type" evidence="3">
    <location>
        <begin position="1103"/>
        <end position="1245"/>
    </location>
</feature>
<dbReference type="Proteomes" id="UP001431209">
    <property type="component" value="Unassembled WGS sequence"/>
</dbReference>
<evidence type="ECO:0000256" key="2">
    <source>
        <dbReference type="ARBA" id="ARBA00022679"/>
    </source>
</evidence>
<protein>
    <submittedName>
        <fullName evidence="5">SpoU rRNA methyltransferase</fullName>
    </submittedName>
</protein>
<evidence type="ECO:0000313" key="6">
    <source>
        <dbReference type="Proteomes" id="UP001431209"/>
    </source>
</evidence>
<dbReference type="GO" id="GO:0003723">
    <property type="term" value="F:RNA binding"/>
    <property type="evidence" value="ECO:0007669"/>
    <property type="project" value="InterPro"/>
</dbReference>
<dbReference type="InterPro" id="IPR045330">
    <property type="entry name" value="TRM3/TARBP1"/>
</dbReference>
<dbReference type="GO" id="GO:0030488">
    <property type="term" value="P:tRNA methylation"/>
    <property type="evidence" value="ECO:0007669"/>
    <property type="project" value="InterPro"/>
</dbReference>
<evidence type="ECO:0000313" key="5">
    <source>
        <dbReference type="EMBL" id="KAL0486473.1"/>
    </source>
</evidence>
<accession>A0AAW2ZBS4</accession>
<dbReference type="Pfam" id="PF00588">
    <property type="entry name" value="SpoU_methylase"/>
    <property type="match status" value="1"/>
</dbReference>
<name>A0AAW2ZBS4_9EUKA</name>
<keyword evidence="2" id="KW-0808">Transferase</keyword>
<dbReference type="InterPro" id="IPR029026">
    <property type="entry name" value="tRNA_m1G_MTases_N"/>
</dbReference>
<dbReference type="GO" id="GO:0016423">
    <property type="term" value="F:tRNA (guanine) methyltransferase activity"/>
    <property type="evidence" value="ECO:0007669"/>
    <property type="project" value="InterPro"/>
</dbReference>
<keyword evidence="1 5" id="KW-0489">Methyltransferase</keyword>
<dbReference type="InterPro" id="IPR044748">
    <property type="entry name" value="Trm3/TARBP1_C"/>
</dbReference>
<dbReference type="InterPro" id="IPR056921">
    <property type="entry name" value="TARBP1_dom"/>
</dbReference>
<evidence type="ECO:0000259" key="4">
    <source>
        <dbReference type="Pfam" id="PF25050"/>
    </source>
</evidence>
<proteinExistence type="predicted"/>
<feature type="domain" description="TARBP1" evidence="4">
    <location>
        <begin position="14"/>
        <end position="153"/>
    </location>
</feature>
<dbReference type="Pfam" id="PF25050">
    <property type="entry name" value="TARBP1"/>
    <property type="match status" value="1"/>
</dbReference>
<organism evidence="5 6">
    <name type="scientific">Acrasis kona</name>
    <dbReference type="NCBI Taxonomy" id="1008807"/>
    <lineage>
        <taxon>Eukaryota</taxon>
        <taxon>Discoba</taxon>
        <taxon>Heterolobosea</taxon>
        <taxon>Tetramitia</taxon>
        <taxon>Eutetramitia</taxon>
        <taxon>Acrasidae</taxon>
        <taxon>Acrasis</taxon>
    </lineage>
</organism>
<sequence>MILRGLTSTDTFTKKRSLYLLKRTIDVSINNPSIQPTTGWTKYFQISESNQKHMQSQWDTYLMLLETIAEFAVHLIKPIFTKITELFPPKHIEPDQIKHLYLYHEWLELLLLQSFSHVNLGVARMCLAAFYDFDFEKYHIFFSHDFICSEIFDYFAGVKMYYKKEKMGDRMLKFYPDYLNRLDREQAHSAVRALLTKLCTKQSRATICYILRCLTLVRFDFGDEIIKCLDALYETHVVTMVVWLRQHVSRLIVHAMLSTCDYKNCTSDAVWRFLSKFNKWCLSSHSFDLICNWLSCDSSRMIHDLKMLMEEIYSNTEIALMLCKRFTFMVPYLNASRDDLNDMLTLFHYNVKSIYTYVLFALLFTLYLATHFDVQDNEEILNFLKYTLRFDHESIAEEWHGLKPDYIKICADYIEKVVACLDGLRLKLITFLESLKSSPPSRIYAMNYVVAVRACFELLNAISQNVSRWNSDQILEMLQAVTNTSIIRVATDSRPSTISDQDSSQHYRALYIAQWKTARSLLSQCDQNGYDPIAMLDSCLDALDAITLEDINIVMDCIKIVLPNVIRVDHDYDLQKVFEIMLTSLKSAKYFNETLPYTSFAGILFNESIILHDQQLVKTYFTKISNIYEITPKLSIPFAYELSRILSNPKIIDFCVDCFTQMILFCNKNMEDFELEQCVIASHLQQDSNGLYPPLIRSERYIRALLLPSLQNLIDSNQTSFVQKLIQTVQDISVSKKFNQNVVMPNSFHHRHRIRIWTLLIMCIPCMNSSSMLDVNKIYKVMLTDTLPSIRAYIETLMSLLCIKFPSEMIPTLAKKLADVNSRAQNLASLITVAGQYILHCSDDALVDHYQTIGVSLLEYTNIHQYAVRSIAQLFMHAFIQRIDWIKIHKPIIYQSLCACPQYNENILRGLDAFMSNSHSVVNWIYKFKNLINIGLWNACNPNRLLNHVSDEGDNIYMDTTPSEFFEFARDVKLYYALYGCTNKSQETKVNVPDYRGVPLRQPMKATNGLQYHYDLLPDTQVEWSQKIVPQAIVNEYQKQVNLDIGAAKVNQLILGQIESMNVPNVQDGNFNFQKKITPWTDLEMSNQINPRIKQIIKERQSLIVMATYVDKIPNLAGLSRTCEIFSAEKLVMSSTKVTSHEMFKSIAVTAQNWLPMDECTEEFVVPYLQTMRANGYTIVGVEQTSDSVPIQNFVFPKKCVIVLGKEKEGIPAETIRAIDVCVEIPQYGMIRSLNVHVSASIFMYEYTKQQLMDKK</sequence>
<dbReference type="PANTHER" id="PTHR12029">
    <property type="entry name" value="RNA METHYLTRANSFERASE"/>
    <property type="match status" value="1"/>
</dbReference>
<keyword evidence="6" id="KW-1185">Reference proteome</keyword>
<dbReference type="Gene3D" id="3.40.1280.10">
    <property type="match status" value="1"/>
</dbReference>
<dbReference type="PANTHER" id="PTHR12029:SF11">
    <property type="entry name" value="METHYLTRANSFERASE TARBP1-RELATED"/>
    <property type="match status" value="1"/>
</dbReference>
<reference evidence="5 6" key="1">
    <citation type="submission" date="2024-03" db="EMBL/GenBank/DDBJ databases">
        <title>The Acrasis kona genome and developmental transcriptomes reveal deep origins of eukaryotic multicellular pathways.</title>
        <authorList>
            <person name="Sheikh S."/>
            <person name="Fu C.-J."/>
            <person name="Brown M.W."/>
            <person name="Baldauf S.L."/>
        </authorList>
    </citation>
    <scope>NUCLEOTIDE SEQUENCE [LARGE SCALE GENOMIC DNA]</scope>
    <source>
        <strain evidence="5 6">ATCC MYA-3509</strain>
    </source>
</reference>
<dbReference type="SUPFAM" id="SSF75217">
    <property type="entry name" value="alpha/beta knot"/>
    <property type="match status" value="1"/>
</dbReference>
<dbReference type="CDD" id="cd18091">
    <property type="entry name" value="SpoU-like_TRM3-like"/>
    <property type="match status" value="1"/>
</dbReference>
<dbReference type="InterPro" id="IPR029028">
    <property type="entry name" value="Alpha/beta_knot_MTases"/>
</dbReference>
<evidence type="ECO:0000259" key="3">
    <source>
        <dbReference type="Pfam" id="PF00588"/>
    </source>
</evidence>
<dbReference type="AlphaFoldDB" id="A0AAW2ZBS4"/>
<comment type="caution">
    <text evidence="5">The sequence shown here is derived from an EMBL/GenBank/DDBJ whole genome shotgun (WGS) entry which is preliminary data.</text>
</comment>
<evidence type="ECO:0000256" key="1">
    <source>
        <dbReference type="ARBA" id="ARBA00022603"/>
    </source>
</evidence>
<dbReference type="EMBL" id="JAOPGA020001235">
    <property type="protein sequence ID" value="KAL0486473.1"/>
    <property type="molecule type" value="Genomic_DNA"/>
</dbReference>
<gene>
    <name evidence="5" type="ORF">AKO1_011997</name>
</gene>
<dbReference type="InterPro" id="IPR001537">
    <property type="entry name" value="SpoU_MeTrfase"/>
</dbReference>